<keyword evidence="4 7" id="KW-0812">Transmembrane</keyword>
<dbReference type="Proteomes" id="UP000323274">
    <property type="component" value="Unassembled WGS sequence"/>
</dbReference>
<evidence type="ECO:0000256" key="2">
    <source>
        <dbReference type="ARBA" id="ARBA00008806"/>
    </source>
</evidence>
<dbReference type="AlphaFoldDB" id="A0A5A5U6N8"/>
<dbReference type="GO" id="GO:0005886">
    <property type="term" value="C:plasma membrane"/>
    <property type="evidence" value="ECO:0007669"/>
    <property type="project" value="UniProtKB-SubCell"/>
</dbReference>
<keyword evidence="6 7" id="KW-0472">Membrane</keyword>
<dbReference type="EMBL" id="BJJW01000021">
    <property type="protein sequence ID" value="GDZ84680.1"/>
    <property type="molecule type" value="Genomic_DNA"/>
</dbReference>
<dbReference type="Gene3D" id="3.40.50.300">
    <property type="entry name" value="P-loop containing nucleotide triphosphate hydrolases"/>
    <property type="match status" value="1"/>
</dbReference>
<evidence type="ECO:0000256" key="6">
    <source>
        <dbReference type="ARBA" id="ARBA00023136"/>
    </source>
</evidence>
<proteinExistence type="inferred from homology"/>
<reference evidence="9 10" key="1">
    <citation type="submission" date="2019-04" db="EMBL/GenBank/DDBJ databases">
        <title>A pseudo-fructophilic Leuconostoc citreum strain F192-5 isolated from peel of satsuma mandarin: the first report for isolation and characterization of strain-dependent fructophilic-like characteristics.</title>
        <authorList>
            <person name="Maeno S."/>
            <person name="Tanizawa Y."/>
            <person name="Kajikawa A."/>
            <person name="Kanesaki Y."/>
            <person name="Kubota E."/>
            <person name="Arita M."/>
            <person name="Leon D."/>
            <person name="Endo A."/>
        </authorList>
    </citation>
    <scope>NUCLEOTIDE SEQUENCE [LARGE SCALE GENOMIC DNA]</scope>
    <source>
        <strain evidence="9 10">F192-5</strain>
    </source>
</reference>
<feature type="transmembrane region" description="Helical" evidence="7">
    <location>
        <begin position="26"/>
        <end position="47"/>
    </location>
</feature>
<dbReference type="RefSeq" id="WP_133286174.1">
    <property type="nucleotide sequence ID" value="NZ_BJJW01000021.1"/>
</dbReference>
<dbReference type="PANTHER" id="PTHR37937">
    <property type="entry name" value="CONJUGATIVE TRANSFER: DNA TRANSPORT"/>
    <property type="match status" value="1"/>
</dbReference>
<dbReference type="InterPro" id="IPR003688">
    <property type="entry name" value="TraG/VirD4"/>
</dbReference>
<dbReference type="InterPro" id="IPR027417">
    <property type="entry name" value="P-loop_NTPase"/>
</dbReference>
<evidence type="ECO:0000313" key="9">
    <source>
        <dbReference type="EMBL" id="GDZ84680.1"/>
    </source>
</evidence>
<evidence type="ECO:0000256" key="5">
    <source>
        <dbReference type="ARBA" id="ARBA00022989"/>
    </source>
</evidence>
<dbReference type="InterPro" id="IPR032689">
    <property type="entry name" value="TraG-D_C"/>
</dbReference>
<evidence type="ECO:0000256" key="7">
    <source>
        <dbReference type="SAM" id="Phobius"/>
    </source>
</evidence>
<comment type="subcellular location">
    <subcellularLocation>
        <location evidence="1">Cell membrane</location>
        <topology evidence="1">Multi-pass membrane protein</topology>
    </subcellularLocation>
</comment>
<protein>
    <recommendedName>
        <fullName evidence="8">TraD/TraG TraM recognition site domain-containing protein</fullName>
    </recommendedName>
</protein>
<organism evidence="9 10">
    <name type="scientific">Leuconostoc citreum</name>
    <dbReference type="NCBI Taxonomy" id="33964"/>
    <lineage>
        <taxon>Bacteria</taxon>
        <taxon>Bacillati</taxon>
        <taxon>Bacillota</taxon>
        <taxon>Bacilli</taxon>
        <taxon>Lactobacillales</taxon>
        <taxon>Lactobacillaceae</taxon>
        <taxon>Leuconostoc</taxon>
    </lineage>
</organism>
<dbReference type="InterPro" id="IPR051539">
    <property type="entry name" value="T4SS-coupling_protein"/>
</dbReference>
<keyword evidence="3" id="KW-1003">Cell membrane</keyword>
<dbReference type="CDD" id="cd01127">
    <property type="entry name" value="TrwB_TraG_TraD_VirD4"/>
    <property type="match status" value="1"/>
</dbReference>
<sequence length="1010" mass="116049">MKLFRKDYQSERDFMRQSYIRWRGQAWFLWAYGIITTILVIIASLYITTLVDFIIRVVGPYIVAMMSLIQTGVAQWPDFGDMINMTMTVFHPKNLLTILFRLTLVTGSVLIISLLWLEKRYVLKIVYDWFQLYRDQTRNTNRFAEVREVDETYKMIPDRNKNYKGTPGQPVLHTQGYTFEFFMIHPFLWALQWLKRPLGMNSLEFKGIYKLVRPKLMQLFPKVYEKQQLVTGGFDGYYWIDPSNTHAKTTGMTRSSKDQMRGYTLIDIIRRAEVKWNILDTDAKNEDAKMSYKSLRKAGYEVKLLNIMNPSESESWNPLEIAIDYAFDGDWDSANTELRKVVQVIGGSSGEESAHKDVWDGAAESTIQAVMLTVLDIAVRHQDKSMVTISNVLQFINDMSKFSDKEGDGLTKYITTIGQLPRTPARNMITLNAGEYISATGDTKSSIAFSVMNRLNLFASESITRLTSFNTINLTDLGFPRMLKLKFSREYVGVHVSIHIYAAGKKKVIEKDKLTVSQSGTLTYPIHEHLPKNWQIVLDLNHQGNTKAVRKQQFIVTGKIVQRKALNGKTKIDSYSKQPLLRCLVDQVTPVGTNETPAVILRYSENPMAVFIITPQSNDDFSALASLFISQVFSVNTDIASNITRRKMDSWILYKLNEFSMFPRIPGFTNILTRGLTYGHLVDLYIQTLTQPRLHYSEMETNDINGNTGNWFHILTNDEQTNEALSKQLGEVEVQTESVNSQIGLDRQDRGNRQSQVNKVRLLEANDIGRLSEREMITIRTIKRRDKKGHDVRPLPIFSTGAYRMPFAYELLGKQYSLDYYTADLNIKSAASQLAYDDLYKDFTPFFEELMQEVALTTNPSADDVIQPNYVADVDDQNIQAVIADYQTGQQGEIPNKFTDSTADELTDEQRYLNWKDNLDLSEPFMTEEQVDNVQLRKRMETALKRMLPRSKNTPEQATAYAFLSDGEFFKVPENNNYATVLRLLNNEPSYLWTFYKTLAEVTQGENVDA</sequence>
<dbReference type="SUPFAM" id="SSF52540">
    <property type="entry name" value="P-loop containing nucleoside triphosphate hydrolases"/>
    <property type="match status" value="1"/>
</dbReference>
<comment type="similarity">
    <text evidence="2">Belongs to the VirD4/TraG family.</text>
</comment>
<evidence type="ECO:0000313" key="10">
    <source>
        <dbReference type="Proteomes" id="UP000323274"/>
    </source>
</evidence>
<dbReference type="PANTHER" id="PTHR37937:SF1">
    <property type="entry name" value="CONJUGATIVE TRANSFER: DNA TRANSPORT"/>
    <property type="match status" value="1"/>
</dbReference>
<evidence type="ECO:0000259" key="8">
    <source>
        <dbReference type="Pfam" id="PF12696"/>
    </source>
</evidence>
<feature type="domain" description="TraD/TraG TraM recognition site" evidence="8">
    <location>
        <begin position="656"/>
        <end position="772"/>
    </location>
</feature>
<gene>
    <name evidence="9" type="ORF">LCIT_19220</name>
</gene>
<evidence type="ECO:0000256" key="4">
    <source>
        <dbReference type="ARBA" id="ARBA00022692"/>
    </source>
</evidence>
<dbReference type="Pfam" id="PF12696">
    <property type="entry name" value="TraG-D_C"/>
    <property type="match status" value="1"/>
</dbReference>
<accession>A0A5A5U6N8</accession>
<evidence type="ECO:0000256" key="3">
    <source>
        <dbReference type="ARBA" id="ARBA00022475"/>
    </source>
</evidence>
<keyword evidence="5 7" id="KW-1133">Transmembrane helix</keyword>
<evidence type="ECO:0000256" key="1">
    <source>
        <dbReference type="ARBA" id="ARBA00004651"/>
    </source>
</evidence>
<feature type="transmembrane region" description="Helical" evidence="7">
    <location>
        <begin position="95"/>
        <end position="117"/>
    </location>
</feature>
<comment type="caution">
    <text evidence="9">The sequence shown here is derived from an EMBL/GenBank/DDBJ whole genome shotgun (WGS) entry which is preliminary data.</text>
</comment>
<dbReference type="Pfam" id="PF02534">
    <property type="entry name" value="T4SS-DNA_transf"/>
    <property type="match status" value="1"/>
</dbReference>
<feature type="transmembrane region" description="Helical" evidence="7">
    <location>
        <begin position="53"/>
        <end position="74"/>
    </location>
</feature>
<name>A0A5A5U6N8_LEUCI</name>